<evidence type="ECO:0000256" key="2">
    <source>
        <dbReference type="SAM" id="SignalP"/>
    </source>
</evidence>
<feature type="chain" id="PRO_5043898867" evidence="2">
    <location>
        <begin position="23"/>
        <end position="211"/>
    </location>
</feature>
<dbReference type="PANTHER" id="PTHR33964:SF1">
    <property type="entry name" value="RE45066P"/>
    <property type="match status" value="1"/>
</dbReference>
<reference evidence="3 4" key="1">
    <citation type="submission" date="2021-06" db="EMBL/GenBank/DDBJ databases">
        <title>Caerostris extrusa draft genome.</title>
        <authorList>
            <person name="Kono N."/>
            <person name="Arakawa K."/>
        </authorList>
    </citation>
    <scope>NUCLEOTIDE SEQUENCE [LARGE SCALE GENOMIC DNA]</scope>
</reference>
<gene>
    <name evidence="3" type="primary">AVEN_270500_1</name>
    <name evidence="3" type="ORF">CEXT_687351</name>
</gene>
<keyword evidence="4" id="KW-1185">Reference proteome</keyword>
<dbReference type="EMBL" id="BPLR01013995">
    <property type="protein sequence ID" value="GIY65482.1"/>
    <property type="molecule type" value="Genomic_DNA"/>
</dbReference>
<dbReference type="AlphaFoldDB" id="A0AAV4V5G0"/>
<evidence type="ECO:0000256" key="1">
    <source>
        <dbReference type="SAM" id="Phobius"/>
    </source>
</evidence>
<sequence length="211" mass="24260">MQLHITFSTLFLLVTSLEWLSADESCSEANLRECLRSFQQFLEDEYTFAKKTETEFNEYCLALQKNSNCVREATEACKNDYKLIAALTTALYNHLNQLCIPSDARLNTYFKMVPCFDNHTNEFHECSGSHSLNHTRIRVHAVCLDLKSMLCVSEKSRELCGEDGESFAKILEYHVKDEYGEVCSGSTALFNNYTILLLSFFVSFLLSLIRY</sequence>
<protein>
    <submittedName>
        <fullName evidence="3">Uncharacterized protein</fullName>
    </submittedName>
</protein>
<evidence type="ECO:0000313" key="4">
    <source>
        <dbReference type="Proteomes" id="UP001054945"/>
    </source>
</evidence>
<proteinExistence type="predicted"/>
<name>A0AAV4V5G0_CAEEX</name>
<keyword evidence="1" id="KW-1133">Transmembrane helix</keyword>
<organism evidence="3 4">
    <name type="scientific">Caerostris extrusa</name>
    <name type="common">Bark spider</name>
    <name type="synonym">Caerostris bankana</name>
    <dbReference type="NCBI Taxonomy" id="172846"/>
    <lineage>
        <taxon>Eukaryota</taxon>
        <taxon>Metazoa</taxon>
        <taxon>Ecdysozoa</taxon>
        <taxon>Arthropoda</taxon>
        <taxon>Chelicerata</taxon>
        <taxon>Arachnida</taxon>
        <taxon>Araneae</taxon>
        <taxon>Araneomorphae</taxon>
        <taxon>Entelegynae</taxon>
        <taxon>Araneoidea</taxon>
        <taxon>Araneidae</taxon>
        <taxon>Caerostris</taxon>
    </lineage>
</organism>
<keyword evidence="2" id="KW-0732">Signal</keyword>
<evidence type="ECO:0000313" key="3">
    <source>
        <dbReference type="EMBL" id="GIY65482.1"/>
    </source>
</evidence>
<keyword evidence="1" id="KW-0472">Membrane</keyword>
<accession>A0AAV4V5G0</accession>
<keyword evidence="1" id="KW-0812">Transmembrane</keyword>
<dbReference type="Proteomes" id="UP001054945">
    <property type="component" value="Unassembled WGS sequence"/>
</dbReference>
<dbReference type="PANTHER" id="PTHR33964">
    <property type="entry name" value="RE45066P-RELATED"/>
    <property type="match status" value="1"/>
</dbReference>
<feature type="signal peptide" evidence="2">
    <location>
        <begin position="1"/>
        <end position="22"/>
    </location>
</feature>
<feature type="transmembrane region" description="Helical" evidence="1">
    <location>
        <begin position="190"/>
        <end position="209"/>
    </location>
</feature>
<comment type="caution">
    <text evidence="3">The sequence shown here is derived from an EMBL/GenBank/DDBJ whole genome shotgun (WGS) entry which is preliminary data.</text>
</comment>